<dbReference type="Gene3D" id="1.10.260.40">
    <property type="entry name" value="lambda repressor-like DNA-binding domains"/>
    <property type="match status" value="1"/>
</dbReference>
<protein>
    <submittedName>
        <fullName evidence="2">Transcriptional regulator</fullName>
    </submittedName>
</protein>
<reference evidence="2 3" key="1">
    <citation type="submission" date="2021-01" db="EMBL/GenBank/DDBJ databases">
        <title>Whole genome shotgun sequence of Planotetraspora mira NBRC 15435.</title>
        <authorList>
            <person name="Komaki H."/>
            <person name="Tamura T."/>
        </authorList>
    </citation>
    <scope>NUCLEOTIDE SEQUENCE [LARGE SCALE GENOMIC DNA]</scope>
    <source>
        <strain evidence="2 3">NBRC 15435</strain>
    </source>
</reference>
<gene>
    <name evidence="2" type="ORF">Pmi06nite_59260</name>
</gene>
<dbReference type="AlphaFoldDB" id="A0A8J3TUF4"/>
<feature type="domain" description="HTH cro/C1-type" evidence="1">
    <location>
        <begin position="4"/>
        <end position="52"/>
    </location>
</feature>
<dbReference type="InterPro" id="IPR010982">
    <property type="entry name" value="Lambda_DNA-bd_dom_sf"/>
</dbReference>
<dbReference type="Pfam" id="PF13560">
    <property type="entry name" value="HTH_31"/>
    <property type="match status" value="1"/>
</dbReference>
<evidence type="ECO:0000313" key="2">
    <source>
        <dbReference type="EMBL" id="GII32484.1"/>
    </source>
</evidence>
<dbReference type="Proteomes" id="UP000650628">
    <property type="component" value="Unassembled WGS sequence"/>
</dbReference>
<dbReference type="InterPro" id="IPR001387">
    <property type="entry name" value="Cro/C1-type_HTH"/>
</dbReference>
<organism evidence="2 3">
    <name type="scientific">Planotetraspora mira</name>
    <dbReference type="NCBI Taxonomy" id="58121"/>
    <lineage>
        <taxon>Bacteria</taxon>
        <taxon>Bacillati</taxon>
        <taxon>Actinomycetota</taxon>
        <taxon>Actinomycetes</taxon>
        <taxon>Streptosporangiales</taxon>
        <taxon>Streptosporangiaceae</taxon>
        <taxon>Planotetraspora</taxon>
    </lineage>
</organism>
<proteinExistence type="predicted"/>
<dbReference type="Pfam" id="PF17765">
    <property type="entry name" value="MLTR_LBD"/>
    <property type="match status" value="1"/>
</dbReference>
<dbReference type="EMBL" id="BOOO01000035">
    <property type="protein sequence ID" value="GII32484.1"/>
    <property type="molecule type" value="Genomic_DNA"/>
</dbReference>
<dbReference type="InterPro" id="IPR041413">
    <property type="entry name" value="MLTR_LBD"/>
</dbReference>
<keyword evidence="3" id="KW-1185">Reference proteome</keyword>
<dbReference type="GO" id="GO:0003677">
    <property type="term" value="F:DNA binding"/>
    <property type="evidence" value="ECO:0007669"/>
    <property type="project" value="InterPro"/>
</dbReference>
<comment type="caution">
    <text evidence="2">The sequence shown here is derived from an EMBL/GenBank/DDBJ whole genome shotgun (WGS) entry which is preliminary data.</text>
</comment>
<evidence type="ECO:0000259" key="1">
    <source>
        <dbReference type="PROSITE" id="PS50943"/>
    </source>
</evidence>
<accession>A0A8J3TUF4</accession>
<sequence>MTPGLRREEVAMLAGVSCDYYVRLEQGRERNPSDQVLDALARVLQLGTEATQHLHDLAHTTCDRGRARHMDRVHPDVLQLLDNCDGPAFVMNHLLDVLAQNPLIDAFHENLLHNDNIIRLTFLEPRIRELWVNWEDQARSRVAHLRAAAGADPSPALLELVEELSRESEDFRRMWANHDVWTDTNNAIHLYHRDVGSLSLHYQTFTVDSAPSQKLVVFQAEPGSPSEQALARLGANRERCRLAT</sequence>
<evidence type="ECO:0000313" key="3">
    <source>
        <dbReference type="Proteomes" id="UP000650628"/>
    </source>
</evidence>
<dbReference type="SUPFAM" id="SSF47413">
    <property type="entry name" value="lambda repressor-like DNA-binding domains"/>
    <property type="match status" value="1"/>
</dbReference>
<dbReference type="PANTHER" id="PTHR35010:SF2">
    <property type="entry name" value="BLL4672 PROTEIN"/>
    <property type="match status" value="1"/>
</dbReference>
<dbReference type="PROSITE" id="PS50943">
    <property type="entry name" value="HTH_CROC1"/>
    <property type="match status" value="1"/>
</dbReference>
<dbReference type="Gene3D" id="3.30.450.180">
    <property type="match status" value="1"/>
</dbReference>
<dbReference type="PANTHER" id="PTHR35010">
    <property type="entry name" value="BLL4672 PROTEIN-RELATED"/>
    <property type="match status" value="1"/>
</dbReference>
<name>A0A8J3TUF4_9ACTN</name>
<dbReference type="CDD" id="cd00093">
    <property type="entry name" value="HTH_XRE"/>
    <property type="match status" value="1"/>
</dbReference>